<sequence>MCSPLSHHRRAAQQQGAASRMVPFSSAKILGASSSQKLLQALHRGPPCFDLSAKTSSGAGCENEWSDFVSAEPASTAAADTVEERHASLGSTPRSSSPTGSRCSEAATVTSSAGRSHSRRRSNDSISCGSCHTPLSWGQGSVTPPSHSGSGTGGASGTTSWARGMRAMWADYSAKQRAAVEVEAARIAQEEAEAAAARAHDAAVMALMRSGATRPQAEAVARRRLSEGERLGNRSLRRLPRQAQEIEGEKVQEGVSVAALRRELALVAHQASLFGGFR</sequence>
<feature type="compositionally biased region" description="Low complexity" evidence="1">
    <location>
        <begin position="88"/>
        <end position="104"/>
    </location>
</feature>
<accession>A0A835SRA9</accession>
<reference evidence="2" key="1">
    <citation type="journal article" date="2020" name="bioRxiv">
        <title>Comparative genomics of Chlamydomonas.</title>
        <authorList>
            <person name="Craig R.J."/>
            <person name="Hasan A.R."/>
            <person name="Ness R.W."/>
            <person name="Keightley P.D."/>
        </authorList>
    </citation>
    <scope>NUCLEOTIDE SEQUENCE</scope>
    <source>
        <strain evidence="2">CCAP 11/173</strain>
    </source>
</reference>
<evidence type="ECO:0000256" key="1">
    <source>
        <dbReference type="SAM" id="MobiDB-lite"/>
    </source>
</evidence>
<gene>
    <name evidence="2" type="ORF">HYH02_013883</name>
</gene>
<organism evidence="2 3">
    <name type="scientific">Chlamydomonas schloesseri</name>
    <dbReference type="NCBI Taxonomy" id="2026947"/>
    <lineage>
        <taxon>Eukaryota</taxon>
        <taxon>Viridiplantae</taxon>
        <taxon>Chlorophyta</taxon>
        <taxon>core chlorophytes</taxon>
        <taxon>Chlorophyceae</taxon>
        <taxon>CS clade</taxon>
        <taxon>Chlamydomonadales</taxon>
        <taxon>Chlamydomonadaceae</taxon>
        <taxon>Chlamydomonas</taxon>
    </lineage>
</organism>
<evidence type="ECO:0000313" key="3">
    <source>
        <dbReference type="Proteomes" id="UP000613740"/>
    </source>
</evidence>
<keyword evidence="3" id="KW-1185">Reference proteome</keyword>
<evidence type="ECO:0000313" key="2">
    <source>
        <dbReference type="EMBL" id="KAG2429932.1"/>
    </source>
</evidence>
<proteinExistence type="predicted"/>
<protein>
    <submittedName>
        <fullName evidence="2">Uncharacterized protein</fullName>
    </submittedName>
</protein>
<dbReference type="AlphaFoldDB" id="A0A835SRA9"/>
<feature type="compositionally biased region" description="Low complexity" evidence="1">
    <location>
        <begin position="140"/>
        <end position="149"/>
    </location>
</feature>
<dbReference type="OrthoDB" id="557671at2759"/>
<feature type="region of interest" description="Disordered" evidence="1">
    <location>
        <begin position="72"/>
        <end position="159"/>
    </location>
</feature>
<comment type="caution">
    <text evidence="2">The sequence shown here is derived from an EMBL/GenBank/DDBJ whole genome shotgun (WGS) entry which is preliminary data.</text>
</comment>
<dbReference type="EMBL" id="JAEHOD010000082">
    <property type="protein sequence ID" value="KAG2429932.1"/>
    <property type="molecule type" value="Genomic_DNA"/>
</dbReference>
<name>A0A835SRA9_9CHLO</name>
<dbReference type="Proteomes" id="UP000613740">
    <property type="component" value="Unassembled WGS sequence"/>
</dbReference>